<dbReference type="PROSITE" id="PS50082">
    <property type="entry name" value="WD_REPEATS_2"/>
    <property type="match status" value="14"/>
</dbReference>
<dbReference type="PROSITE" id="PS50294">
    <property type="entry name" value="WD_REPEATS_REGION"/>
    <property type="match status" value="13"/>
</dbReference>
<feature type="repeat" description="WD" evidence="3">
    <location>
        <begin position="784"/>
        <end position="825"/>
    </location>
</feature>
<feature type="repeat" description="WD" evidence="3">
    <location>
        <begin position="868"/>
        <end position="909"/>
    </location>
</feature>
<dbReference type="InterPro" id="IPR001680">
    <property type="entry name" value="WD40_rpt"/>
</dbReference>
<feature type="repeat" description="WD" evidence="3">
    <location>
        <begin position="616"/>
        <end position="657"/>
    </location>
</feature>
<dbReference type="Pfam" id="PF00400">
    <property type="entry name" value="WD40"/>
    <property type="match status" value="9"/>
</dbReference>
<feature type="domain" description="NB-ARC" evidence="4">
    <location>
        <begin position="139"/>
        <end position="232"/>
    </location>
</feature>
<dbReference type="InterPro" id="IPR036322">
    <property type="entry name" value="WD40_repeat_dom_sf"/>
</dbReference>
<dbReference type="SUPFAM" id="SSF141571">
    <property type="entry name" value="Pentapeptide repeat-like"/>
    <property type="match status" value="1"/>
</dbReference>
<evidence type="ECO:0000256" key="1">
    <source>
        <dbReference type="ARBA" id="ARBA00022574"/>
    </source>
</evidence>
<organism evidence="5 6">
    <name type="scientific">Floridaenema flaviceps BLCC-F50</name>
    <dbReference type="NCBI Taxonomy" id="3153642"/>
    <lineage>
        <taxon>Bacteria</taxon>
        <taxon>Bacillati</taxon>
        <taxon>Cyanobacteriota</taxon>
        <taxon>Cyanophyceae</taxon>
        <taxon>Oscillatoriophycideae</taxon>
        <taxon>Aerosakkonematales</taxon>
        <taxon>Aerosakkonemataceae</taxon>
        <taxon>Floridanema</taxon>
        <taxon>Floridanema flaviceps</taxon>
    </lineage>
</organism>
<feature type="repeat" description="WD" evidence="3">
    <location>
        <begin position="1039"/>
        <end position="1080"/>
    </location>
</feature>
<dbReference type="Gene3D" id="2.130.10.10">
    <property type="entry name" value="YVTN repeat-like/Quinoprotein amine dehydrogenase"/>
    <property type="match status" value="8"/>
</dbReference>
<dbReference type="InterPro" id="IPR019775">
    <property type="entry name" value="WD40_repeat_CS"/>
</dbReference>
<accession>A0ABV4XIJ0</accession>
<dbReference type="InterPro" id="IPR011044">
    <property type="entry name" value="Quino_amine_DH_bsu"/>
</dbReference>
<name>A0ABV4XIJ0_9CYAN</name>
<dbReference type="SUPFAM" id="SSF52540">
    <property type="entry name" value="P-loop containing nucleoside triphosphate hydrolases"/>
    <property type="match status" value="1"/>
</dbReference>
<dbReference type="SUPFAM" id="SSF50969">
    <property type="entry name" value="YVTN repeat-like/Quinoprotein amine dehydrogenase"/>
    <property type="match status" value="2"/>
</dbReference>
<dbReference type="PRINTS" id="PR00320">
    <property type="entry name" value="GPROTEINBRPT"/>
</dbReference>
<dbReference type="InterPro" id="IPR015943">
    <property type="entry name" value="WD40/YVTN_repeat-like_dom_sf"/>
</dbReference>
<dbReference type="EMBL" id="JBHFNR010000009">
    <property type="protein sequence ID" value="MFB2891523.1"/>
    <property type="molecule type" value="Genomic_DNA"/>
</dbReference>
<proteinExistence type="predicted"/>
<dbReference type="PANTHER" id="PTHR22847:SF637">
    <property type="entry name" value="WD REPEAT DOMAIN 5B"/>
    <property type="match status" value="1"/>
</dbReference>
<dbReference type="PROSITE" id="PS00678">
    <property type="entry name" value="WD_REPEATS_1"/>
    <property type="match status" value="11"/>
</dbReference>
<dbReference type="InterPro" id="IPR027417">
    <property type="entry name" value="P-loop_NTPase"/>
</dbReference>
<keyword evidence="2" id="KW-0677">Repeat</keyword>
<evidence type="ECO:0000259" key="4">
    <source>
        <dbReference type="Pfam" id="PF00931"/>
    </source>
</evidence>
<feature type="repeat" description="WD" evidence="3">
    <location>
        <begin position="742"/>
        <end position="783"/>
    </location>
</feature>
<dbReference type="SMART" id="SM00320">
    <property type="entry name" value="WD40"/>
    <property type="match status" value="14"/>
</dbReference>
<dbReference type="PRINTS" id="PR00364">
    <property type="entry name" value="DISEASERSIST"/>
</dbReference>
<feature type="repeat" description="WD" evidence="3">
    <location>
        <begin position="658"/>
        <end position="699"/>
    </location>
</feature>
<dbReference type="InterPro" id="IPR001646">
    <property type="entry name" value="5peptide_repeat"/>
</dbReference>
<dbReference type="PANTHER" id="PTHR22847">
    <property type="entry name" value="WD40 REPEAT PROTEIN"/>
    <property type="match status" value="1"/>
</dbReference>
<comment type="caution">
    <text evidence="5">The sequence shown here is derived from an EMBL/GenBank/DDBJ whole genome shotgun (WGS) entry which is preliminary data.</text>
</comment>
<feature type="repeat" description="WD" evidence="3">
    <location>
        <begin position="997"/>
        <end position="1038"/>
    </location>
</feature>
<reference evidence="5 6" key="1">
    <citation type="submission" date="2024-09" db="EMBL/GenBank/DDBJ databases">
        <title>Floridaenema gen nov. (Aerosakkonemataceae, Aerosakkonematales ord. nov., Cyanobacteria) from benthic tropical and subtropical fresh waters, with the description of four new species.</title>
        <authorList>
            <person name="Moretto J.A."/>
            <person name="Berthold D.E."/>
            <person name="Lefler F.W."/>
            <person name="Huang I.-S."/>
            <person name="Laughinghouse H. IV."/>
        </authorList>
    </citation>
    <scope>NUCLEOTIDE SEQUENCE [LARGE SCALE GENOMIC DNA]</scope>
    <source>
        <strain evidence="5 6">BLCC-F50</strain>
    </source>
</reference>
<keyword evidence="6" id="KW-1185">Reference proteome</keyword>
<feature type="repeat" description="WD" evidence="3">
    <location>
        <begin position="956"/>
        <end position="997"/>
    </location>
</feature>
<evidence type="ECO:0000256" key="3">
    <source>
        <dbReference type="PROSITE-ProRule" id="PRU00221"/>
    </source>
</evidence>
<feature type="repeat" description="WD" evidence="3">
    <location>
        <begin position="1123"/>
        <end position="1164"/>
    </location>
</feature>
<gene>
    <name evidence="5" type="ORF">ACE1CI_01120</name>
</gene>
<feature type="repeat" description="WD" evidence="3">
    <location>
        <begin position="700"/>
        <end position="741"/>
    </location>
</feature>
<sequence length="1200" mass="134933">MSPTLKASKTGLAQVQQARKEKGWTVDNPRWLIEASKILSPETDWEADNCYYAPGCSETTWKRFLRGTAIGSATFKAFCQVLELNWEEIVDRNLFTKTPLNKVVPPKQLITNQHEDWGDAPDVPVFFGRETELATLKIWILDARCRLVAIVGMGGIGKTDLSLMLARSLAAEFEYVIWRSLLNAPKISEIITDLIKFLSNQRSTDIQDNLDKQISLLLQYLKFHRCLLILDNTETILEAGDSAGKYKQGYEEYGQLFEKIATVSHQSCLMLTSREKINKIARLEGLHKSVRFLELKGLHPGEGKSIFKEIGDFSASDQQWQELIEFYNGHPLALELTAHHIQDIFAGSIAEFLQEKKVVFADLRELLEWHFERLSDREKEIIYWLAIHREPVSLAALKDDIVSVIARESLWENLRSLQSKVPLEKSENGKYFTLQPVLMEYITDRFISRVCEQVKTGAFNLFNNHALMLANSKDYVREIQIRTILNPIKTRLIEIFNSPINLEENLKFILANFRKNSPLQPGYTGGNVFNLLRQLNTNLTNYDFSHLTLWQANFQGVNLHNINFTNSDLTKSVFTQSFGGIHALAFSPDGKMLAVGDSNGQIRLLRIEDEQTITTFHKHGWWTVSIAFSSDGEKLVSSSIDGTLKLWDVKTGKCLHNLVGHTNWVWTVAFSPNNQLIASGCNDNTIKVWDANTGECLTTLTGHKGWVLSVIFSPDGQTLISGSYDRTIKFWNVETGKCFQTFTGHEDAIWSVSINPDGKAIASSGYEKTIRLWDTKTGRCWKILKGHKKEIKTVAFSEDGKTLASGCFAGIVKFWDVETGECKATGKGHYSAIRSLAFNCDNQTVATGDNDQIIKLWNAQSGKCIKTFQGYTNWVWSVAFSPNGQTIASSHLDHTVRLWDTETGKCLQTFVGHTAWIWSVAFSPDGQTIASSGDDETIRLWDVNNGQLRLTLQYPTQKYQGGIWTVAFSPDGIFLASGGQDNNIKVWDITTGSYRLLKGHHSWIIGVTFSPNGKIIATGSNDQTIKIWDVTTGQCLQTLQGHTNNVLSVAFSPEGKFLISSSEDRTLKIWNLSTGECLKTLEGHTNSVWSVKFCSNGKFIVSGSYDRTLKLWEVNTGNCLHTWQEHTDKVTSVAFSPNNQTIISGSSDGTIKFWNVQTDKCLKTLRVPRPYEGMNITKVKGITDGQQETLRALGAVCEEN</sequence>
<dbReference type="CDD" id="cd00200">
    <property type="entry name" value="WD40"/>
    <property type="match status" value="2"/>
</dbReference>
<protein>
    <submittedName>
        <fullName evidence="5">NB-ARC domain-containing protein</fullName>
    </submittedName>
</protein>
<evidence type="ECO:0000313" key="6">
    <source>
        <dbReference type="Proteomes" id="UP001576784"/>
    </source>
</evidence>
<dbReference type="Proteomes" id="UP001576784">
    <property type="component" value="Unassembled WGS sequence"/>
</dbReference>
<dbReference type="InterPro" id="IPR020472">
    <property type="entry name" value="WD40_PAC1"/>
</dbReference>
<feature type="repeat" description="WD" evidence="3">
    <location>
        <begin position="574"/>
        <end position="615"/>
    </location>
</feature>
<evidence type="ECO:0000313" key="5">
    <source>
        <dbReference type="EMBL" id="MFB2891523.1"/>
    </source>
</evidence>
<dbReference type="Gene3D" id="2.160.20.80">
    <property type="entry name" value="E3 ubiquitin-protein ligase SopA"/>
    <property type="match status" value="1"/>
</dbReference>
<dbReference type="InterPro" id="IPR002182">
    <property type="entry name" value="NB-ARC"/>
</dbReference>
<dbReference type="Pfam" id="PF00805">
    <property type="entry name" value="Pentapeptide"/>
    <property type="match status" value="1"/>
</dbReference>
<dbReference type="RefSeq" id="WP_413261200.1">
    <property type="nucleotide sequence ID" value="NZ_JBHFNR010000009.1"/>
</dbReference>
<dbReference type="Pfam" id="PF00931">
    <property type="entry name" value="NB-ARC"/>
    <property type="match status" value="1"/>
</dbReference>
<dbReference type="Gene3D" id="3.40.50.300">
    <property type="entry name" value="P-loop containing nucleotide triphosphate hydrolases"/>
    <property type="match status" value="1"/>
</dbReference>
<feature type="repeat" description="WD" evidence="3">
    <location>
        <begin position="826"/>
        <end position="867"/>
    </location>
</feature>
<feature type="repeat" description="WD" evidence="3">
    <location>
        <begin position="1081"/>
        <end position="1122"/>
    </location>
</feature>
<feature type="repeat" description="WD" evidence="3">
    <location>
        <begin position="910"/>
        <end position="951"/>
    </location>
</feature>
<dbReference type="SUPFAM" id="SSF50978">
    <property type="entry name" value="WD40 repeat-like"/>
    <property type="match status" value="1"/>
</dbReference>
<dbReference type="Pfam" id="PF25173">
    <property type="entry name" value="Beta-prop_WDR3_1st"/>
    <property type="match status" value="1"/>
</dbReference>
<evidence type="ECO:0000256" key="2">
    <source>
        <dbReference type="ARBA" id="ARBA00022737"/>
    </source>
</evidence>
<keyword evidence="1 3" id="KW-0853">WD repeat</keyword>